<accession>D8JVE4</accession>
<gene>
    <name evidence="2" type="ordered locus">Hden_3003</name>
</gene>
<sequence length="81" mass="9060">MKRQEAESTFVRFFEQASFAMGFVIEAWALFHALSAATYSEGAFYFGMATYVAVFAVAWRQIANGHTIFPRRDAAPSENAP</sequence>
<keyword evidence="3" id="KW-1185">Reference proteome</keyword>
<name>D8JVE4_HYPDA</name>
<dbReference type="AlphaFoldDB" id="D8JVE4"/>
<organism evidence="2 3">
    <name type="scientific">Hyphomicrobium denitrificans (strain ATCC 51888 / DSM 1869 / NCIMB 11706 / TK 0415)</name>
    <dbReference type="NCBI Taxonomy" id="582899"/>
    <lineage>
        <taxon>Bacteria</taxon>
        <taxon>Pseudomonadati</taxon>
        <taxon>Pseudomonadota</taxon>
        <taxon>Alphaproteobacteria</taxon>
        <taxon>Hyphomicrobiales</taxon>
        <taxon>Hyphomicrobiaceae</taxon>
        <taxon>Hyphomicrobium</taxon>
    </lineage>
</organism>
<evidence type="ECO:0000313" key="3">
    <source>
        <dbReference type="Proteomes" id="UP000002033"/>
    </source>
</evidence>
<dbReference type="HOGENOM" id="CLU_2569211_0_0_5"/>
<evidence type="ECO:0000313" key="2">
    <source>
        <dbReference type="EMBL" id="ADJ24798.1"/>
    </source>
</evidence>
<keyword evidence="1" id="KW-1133">Transmembrane helix</keyword>
<keyword evidence="1" id="KW-0812">Transmembrane</keyword>
<dbReference type="Proteomes" id="UP000002033">
    <property type="component" value="Chromosome"/>
</dbReference>
<keyword evidence="1" id="KW-0472">Membrane</keyword>
<dbReference type="STRING" id="582899.Hden_3003"/>
<feature type="transmembrane region" description="Helical" evidence="1">
    <location>
        <begin position="12"/>
        <end position="31"/>
    </location>
</feature>
<protein>
    <submittedName>
        <fullName evidence="2">Uncharacterized protein</fullName>
    </submittedName>
</protein>
<proteinExistence type="predicted"/>
<evidence type="ECO:0000256" key="1">
    <source>
        <dbReference type="SAM" id="Phobius"/>
    </source>
</evidence>
<dbReference type="RefSeq" id="WP_013216957.1">
    <property type="nucleotide sequence ID" value="NC_014313.1"/>
</dbReference>
<dbReference type="KEGG" id="hdn:Hden_3003"/>
<reference evidence="3" key="1">
    <citation type="journal article" date="2011" name="J. Bacteriol.">
        <title>Genome sequences of eight morphologically diverse alphaproteobacteria.</title>
        <authorList>
            <consortium name="US DOE Joint Genome Institute"/>
            <person name="Brown P.J."/>
            <person name="Kysela D.T."/>
            <person name="Buechlein A."/>
            <person name="Hemmerich C."/>
            <person name="Brun Y.V."/>
        </authorList>
    </citation>
    <scope>NUCLEOTIDE SEQUENCE [LARGE SCALE GENOMIC DNA]</scope>
    <source>
        <strain evidence="3">ATCC 51888 / DSM 1869 / NCIB 11706 / TK 0415</strain>
    </source>
</reference>
<feature type="transmembrane region" description="Helical" evidence="1">
    <location>
        <begin position="43"/>
        <end position="62"/>
    </location>
</feature>
<dbReference type="EMBL" id="CP002083">
    <property type="protein sequence ID" value="ADJ24798.1"/>
    <property type="molecule type" value="Genomic_DNA"/>
</dbReference>